<keyword evidence="2" id="KW-0472">Membrane</keyword>
<dbReference type="PANTHER" id="PTHR43300:SF11">
    <property type="entry name" value="ACETYLTRANSFERASE RV3034C-RELATED"/>
    <property type="match status" value="1"/>
</dbReference>
<keyword evidence="2" id="KW-0812">Transmembrane</keyword>
<dbReference type="PROSITE" id="PS50075">
    <property type="entry name" value="CARRIER"/>
    <property type="match status" value="1"/>
</dbReference>
<comment type="caution">
    <text evidence="4">The sequence shown here is derived from an EMBL/GenBank/DDBJ whole genome shotgun (WGS) entry which is preliminary data.</text>
</comment>
<evidence type="ECO:0000259" key="3">
    <source>
        <dbReference type="PROSITE" id="PS50075"/>
    </source>
</evidence>
<feature type="transmembrane region" description="Helical" evidence="2">
    <location>
        <begin position="368"/>
        <end position="394"/>
    </location>
</feature>
<feature type="region of interest" description="Disordered" evidence="1">
    <location>
        <begin position="795"/>
        <end position="814"/>
    </location>
</feature>
<evidence type="ECO:0000313" key="5">
    <source>
        <dbReference type="Proteomes" id="UP001216579"/>
    </source>
</evidence>
<dbReference type="NCBIfam" id="TIGR02353">
    <property type="entry name" value="NRPS_term_dom"/>
    <property type="match status" value="1"/>
</dbReference>
<dbReference type="Gene3D" id="1.10.1200.10">
    <property type="entry name" value="ACP-like"/>
    <property type="match status" value="1"/>
</dbReference>
<feature type="transmembrane region" description="Helical" evidence="2">
    <location>
        <begin position="324"/>
        <end position="348"/>
    </location>
</feature>
<dbReference type="InterPro" id="IPR009081">
    <property type="entry name" value="PP-bd_ACP"/>
</dbReference>
<organism evidence="4 5">
    <name type="scientific">Streptomyces silvisoli</name>
    <dbReference type="NCBI Taxonomy" id="3034235"/>
    <lineage>
        <taxon>Bacteria</taxon>
        <taxon>Bacillati</taxon>
        <taxon>Actinomycetota</taxon>
        <taxon>Actinomycetes</taxon>
        <taxon>Kitasatosporales</taxon>
        <taxon>Streptomycetaceae</taxon>
        <taxon>Streptomyces</taxon>
    </lineage>
</organism>
<dbReference type="Pfam" id="PF14602">
    <property type="entry name" value="Hexapep_2"/>
    <property type="match status" value="1"/>
</dbReference>
<feature type="transmembrane region" description="Helical" evidence="2">
    <location>
        <begin position="618"/>
        <end position="640"/>
    </location>
</feature>
<dbReference type="InterPro" id="IPR011004">
    <property type="entry name" value="Trimer_LpxA-like_sf"/>
</dbReference>
<evidence type="ECO:0000256" key="2">
    <source>
        <dbReference type="SAM" id="Phobius"/>
    </source>
</evidence>
<proteinExistence type="predicted"/>
<protein>
    <submittedName>
        <fullName evidence="4">DapH/DapD/GlmU-related protein</fullName>
    </submittedName>
</protein>
<dbReference type="EMBL" id="JARJBC010000001">
    <property type="protein sequence ID" value="MDF3288141.1"/>
    <property type="molecule type" value="Genomic_DNA"/>
</dbReference>
<gene>
    <name evidence="4" type="ORF">P3G67_02620</name>
</gene>
<feature type="transmembrane region" description="Helical" evidence="2">
    <location>
        <begin position="174"/>
        <end position="197"/>
    </location>
</feature>
<dbReference type="InterPro" id="IPR001451">
    <property type="entry name" value="Hexapep"/>
</dbReference>
<dbReference type="SUPFAM" id="SSF47336">
    <property type="entry name" value="ACP-like"/>
    <property type="match status" value="1"/>
</dbReference>
<accession>A0ABT5ZEN9</accession>
<keyword evidence="2" id="KW-1133">Transmembrane helix</keyword>
<sequence length="841" mass="92490">MLADILSAERLCVESHFFDELGADSMVMARFCARVRKRSDVPSASMKDIYQHTTIRSLATALADATSAPVVPAVTPPPPEPVVAGSTTRYVLCGTLQFIAFLAYSYLTALVTTRGYGWVVAGKGPLAFYGRAVAFGGAYLSGLCVFPVVAKWILIGRWKPREFPVWSLTYLRFWIVKSLVHANPMVFFVGSPLYVLYLRALGARIGRQVTILSRTVPVCTDLLTVGAGTVIRKDSFLLCYRAHAGRIQTGPVTLGRDVFIGERTVLDINTSMGDGAQLGHTSTLHSGQAVPVGQRWHGSPARRTELNYLRVAPARCGRARRTAFALFALLKPVLVTVPLTVVFLYALLNEVPLLLGQSDAGAESVTSSAFYVDALLLCTVLFFGFVIAGLGVLFTVPRLMRLVIEPGRTYPLYGFRYAMHRAVARMTNLKFYIWLFGDSSYIVHYLKCLGYDLSQVEQTGSNFGSGVQHETPYLSVVGSGTMVADGLSLMNADYSSTSFRVSRTSIGSRNFLGNFIAYPPEGRTGDNVLLATKVMVPLDGGIREGVGLLGSPCFEIPRTVERDTRFDHLRAGNEFRRRLAAKNRYNLRTMGIALFLRWLDFLVLTALGLATIERYDAIGQLLDTVLLVVGLGFTAVYFALVERYLTRFRPLRPTVCSIYDPYFWRHERLWKVPDTHFAAFNGTPFKNMLWRLLGVRLGRRVLDDGCYLTERTLTTIGDDCVLNAGSKIQCHSQEDGTFKSDHITLGANCTIGVGALVHYGVTMGDGAVLAADSFLMKGEEVPAYARWGGNPATPMHPHGSFETPAPPVPGKAGSRRWYGKRIKATSHPCPADRSVEKVKSP</sequence>
<feature type="transmembrane region" description="Helical" evidence="2">
    <location>
        <begin position="89"/>
        <end position="111"/>
    </location>
</feature>
<keyword evidence="5" id="KW-1185">Reference proteome</keyword>
<dbReference type="Gene3D" id="2.160.10.10">
    <property type="entry name" value="Hexapeptide repeat proteins"/>
    <property type="match status" value="2"/>
</dbReference>
<dbReference type="SUPFAM" id="SSF51161">
    <property type="entry name" value="Trimeric LpxA-like enzymes"/>
    <property type="match status" value="2"/>
</dbReference>
<dbReference type="PANTHER" id="PTHR43300">
    <property type="entry name" value="ACETYLTRANSFERASE"/>
    <property type="match status" value="1"/>
</dbReference>
<feature type="domain" description="Carrier" evidence="3">
    <location>
        <begin position="1"/>
        <end position="66"/>
    </location>
</feature>
<dbReference type="Pfam" id="PF00550">
    <property type="entry name" value="PP-binding"/>
    <property type="match status" value="1"/>
</dbReference>
<evidence type="ECO:0000256" key="1">
    <source>
        <dbReference type="SAM" id="MobiDB-lite"/>
    </source>
</evidence>
<reference evidence="4 5" key="1">
    <citation type="submission" date="2023-03" db="EMBL/GenBank/DDBJ databases">
        <title>Draft genome sequence of Streptomyces sp. RB6PN23 isolated from peat swamp forest in Thailand.</title>
        <authorList>
            <person name="Klaysubun C."/>
            <person name="Duangmal K."/>
        </authorList>
    </citation>
    <scope>NUCLEOTIDE SEQUENCE [LARGE SCALE GENOMIC DNA]</scope>
    <source>
        <strain evidence="4 5">RB6PN23</strain>
    </source>
</reference>
<dbReference type="Proteomes" id="UP001216579">
    <property type="component" value="Unassembled WGS sequence"/>
</dbReference>
<name>A0ABT5ZEN9_9ACTN</name>
<dbReference type="InterPro" id="IPR036736">
    <property type="entry name" value="ACP-like_sf"/>
</dbReference>
<evidence type="ECO:0000313" key="4">
    <source>
        <dbReference type="EMBL" id="MDF3288141.1"/>
    </source>
</evidence>
<feature type="transmembrane region" description="Helical" evidence="2">
    <location>
        <begin position="585"/>
        <end position="612"/>
    </location>
</feature>
<feature type="transmembrane region" description="Helical" evidence="2">
    <location>
        <begin position="132"/>
        <end position="154"/>
    </location>
</feature>
<dbReference type="InterPro" id="IPR050179">
    <property type="entry name" value="Trans_hexapeptide_repeat"/>
</dbReference>
<dbReference type="InterPro" id="IPR012728">
    <property type="entry name" value="Pls/PosA_C"/>
</dbReference>